<dbReference type="EMBL" id="BGZK01007107">
    <property type="protein sequence ID" value="GBP02339.1"/>
    <property type="molecule type" value="Genomic_DNA"/>
</dbReference>
<dbReference type="Proteomes" id="UP000299102">
    <property type="component" value="Unassembled WGS sequence"/>
</dbReference>
<dbReference type="AlphaFoldDB" id="A0A4C1SJN6"/>
<protein>
    <submittedName>
        <fullName evidence="1">Uncharacterized protein</fullName>
    </submittedName>
</protein>
<evidence type="ECO:0000313" key="1">
    <source>
        <dbReference type="EMBL" id="GBP02339.1"/>
    </source>
</evidence>
<reference evidence="1 2" key="1">
    <citation type="journal article" date="2019" name="Commun. Biol.">
        <title>The bagworm genome reveals a unique fibroin gene that provides high tensile strength.</title>
        <authorList>
            <person name="Kono N."/>
            <person name="Nakamura H."/>
            <person name="Ohtoshi R."/>
            <person name="Tomita M."/>
            <person name="Numata K."/>
            <person name="Arakawa K."/>
        </authorList>
    </citation>
    <scope>NUCLEOTIDE SEQUENCE [LARGE SCALE GENOMIC DNA]</scope>
</reference>
<comment type="caution">
    <text evidence="1">The sequence shown here is derived from an EMBL/GenBank/DDBJ whole genome shotgun (WGS) entry which is preliminary data.</text>
</comment>
<sequence length="104" mass="11078">MQTDTDKLFCLLLSGPDTSLWDDAALGVANMTQLMPSAVAMADTTVVESLCSIAVNESVDWFYARVNALRALAALCRLVPKAAAGAVQPAAFGSLRTITKRCER</sequence>
<evidence type="ECO:0000313" key="2">
    <source>
        <dbReference type="Proteomes" id="UP000299102"/>
    </source>
</evidence>
<keyword evidence="2" id="KW-1185">Reference proteome</keyword>
<organism evidence="1 2">
    <name type="scientific">Eumeta variegata</name>
    <name type="common">Bagworm moth</name>
    <name type="synonym">Eumeta japonica</name>
    <dbReference type="NCBI Taxonomy" id="151549"/>
    <lineage>
        <taxon>Eukaryota</taxon>
        <taxon>Metazoa</taxon>
        <taxon>Ecdysozoa</taxon>
        <taxon>Arthropoda</taxon>
        <taxon>Hexapoda</taxon>
        <taxon>Insecta</taxon>
        <taxon>Pterygota</taxon>
        <taxon>Neoptera</taxon>
        <taxon>Endopterygota</taxon>
        <taxon>Lepidoptera</taxon>
        <taxon>Glossata</taxon>
        <taxon>Ditrysia</taxon>
        <taxon>Tineoidea</taxon>
        <taxon>Psychidae</taxon>
        <taxon>Oiketicinae</taxon>
        <taxon>Eumeta</taxon>
    </lineage>
</organism>
<dbReference type="OrthoDB" id="7537227at2759"/>
<name>A0A4C1SJN6_EUMVA</name>
<gene>
    <name evidence="1" type="ORF">EVAR_73395_1</name>
</gene>
<accession>A0A4C1SJN6</accession>
<proteinExistence type="predicted"/>